<dbReference type="EMBL" id="PEXU01000048">
    <property type="protein sequence ID" value="PIS42313.1"/>
    <property type="molecule type" value="Genomic_DNA"/>
</dbReference>
<sequence length="86" mass="9737">MPKQKEQKMFEPQEKDPERLLSAGAANPVLKLIYILVINAVVFGVIYTVVYLLFEQNSANSKIAAETVTIITLIISLIFWVKNKNK</sequence>
<keyword evidence="1" id="KW-0472">Membrane</keyword>
<evidence type="ECO:0000256" key="1">
    <source>
        <dbReference type="SAM" id="Phobius"/>
    </source>
</evidence>
<accession>A0A2H0YX65</accession>
<gene>
    <name evidence="2" type="ORF">COT24_04120</name>
</gene>
<evidence type="ECO:0000313" key="2">
    <source>
        <dbReference type="EMBL" id="PIS42313.1"/>
    </source>
</evidence>
<comment type="caution">
    <text evidence="2">The sequence shown here is derived from an EMBL/GenBank/DDBJ whole genome shotgun (WGS) entry which is preliminary data.</text>
</comment>
<feature type="transmembrane region" description="Helical" evidence="1">
    <location>
        <begin position="63"/>
        <end position="81"/>
    </location>
</feature>
<reference evidence="2 3" key="1">
    <citation type="submission" date="2017-09" db="EMBL/GenBank/DDBJ databases">
        <title>Depth-based differentiation of microbial function through sediment-hosted aquifers and enrichment of novel symbionts in the deep terrestrial subsurface.</title>
        <authorList>
            <person name="Probst A.J."/>
            <person name="Ladd B."/>
            <person name="Jarett J.K."/>
            <person name="Geller-Mcgrath D.E."/>
            <person name="Sieber C.M."/>
            <person name="Emerson J.B."/>
            <person name="Anantharaman K."/>
            <person name="Thomas B.C."/>
            <person name="Malmstrom R."/>
            <person name="Stieglmeier M."/>
            <person name="Klingl A."/>
            <person name="Woyke T."/>
            <person name="Ryan C.M."/>
            <person name="Banfield J.F."/>
        </authorList>
    </citation>
    <scope>NUCLEOTIDE SEQUENCE [LARGE SCALE GENOMIC DNA]</scope>
    <source>
        <strain evidence="2">CG08_land_8_20_14_0_20_40_16</strain>
    </source>
</reference>
<keyword evidence="1" id="KW-0812">Transmembrane</keyword>
<keyword evidence="1" id="KW-1133">Transmembrane helix</keyword>
<organism evidence="2 3">
    <name type="scientific">Candidatus Kerfeldbacteria bacterium CG08_land_8_20_14_0_20_40_16</name>
    <dbReference type="NCBI Taxonomy" id="2014244"/>
    <lineage>
        <taxon>Bacteria</taxon>
        <taxon>Candidatus Kerfeldiibacteriota</taxon>
    </lineage>
</organism>
<dbReference type="AlphaFoldDB" id="A0A2H0YX65"/>
<dbReference type="Proteomes" id="UP000231542">
    <property type="component" value="Unassembled WGS sequence"/>
</dbReference>
<name>A0A2H0YX65_9BACT</name>
<proteinExistence type="predicted"/>
<protein>
    <submittedName>
        <fullName evidence="2">Uncharacterized protein</fullName>
    </submittedName>
</protein>
<evidence type="ECO:0000313" key="3">
    <source>
        <dbReference type="Proteomes" id="UP000231542"/>
    </source>
</evidence>
<feature type="transmembrane region" description="Helical" evidence="1">
    <location>
        <begin position="32"/>
        <end position="54"/>
    </location>
</feature>